<protein>
    <submittedName>
        <fullName evidence="1">Hpt domain-containing protein</fullName>
    </submittedName>
</protein>
<name>A0A3N0C7I9_9MICC</name>
<dbReference type="SUPFAM" id="SSF47226">
    <property type="entry name" value="Histidine-containing phosphotransfer domain, HPT domain"/>
    <property type="match status" value="1"/>
</dbReference>
<reference evidence="1 2" key="1">
    <citation type="submission" date="2018-10" db="EMBL/GenBank/DDBJ databases">
        <title>Genome sequencing of Arthrobacter oryzae TNB02.</title>
        <authorList>
            <person name="Cho Y.-J."/>
            <person name="Cho A."/>
            <person name="Kim O.-S."/>
        </authorList>
    </citation>
    <scope>NUCLEOTIDE SEQUENCE [LARGE SCALE GENOMIC DNA]</scope>
    <source>
        <strain evidence="1 2">TNB02</strain>
    </source>
</reference>
<evidence type="ECO:0000313" key="2">
    <source>
        <dbReference type="Proteomes" id="UP000273807"/>
    </source>
</evidence>
<evidence type="ECO:0000313" key="1">
    <source>
        <dbReference type="EMBL" id="RNL59168.1"/>
    </source>
</evidence>
<proteinExistence type="predicted"/>
<comment type="caution">
    <text evidence="1">The sequence shown here is derived from an EMBL/GenBank/DDBJ whole genome shotgun (WGS) entry which is preliminary data.</text>
</comment>
<dbReference type="EMBL" id="RBED01000045">
    <property type="protein sequence ID" value="RNL59168.1"/>
    <property type="molecule type" value="Genomic_DNA"/>
</dbReference>
<gene>
    <name evidence="1" type="ORF">D7003_02600</name>
</gene>
<sequence length="140" mass="14964">MAFSVSADPGAAGDPVLKPGGLELPLLDLAVLENLADELGSPEIARKFAQGYAGLWGQRHRRLMESLDRADLPMALDAALSLKVTSAMVGGLRLARLAEKLETTIRRGDLREGAAFMVLIAIQGQHTAEELQLRYGRAGS</sequence>
<dbReference type="OrthoDB" id="4964540at2"/>
<keyword evidence="2" id="KW-1185">Reference proteome</keyword>
<dbReference type="Gene3D" id="1.20.120.160">
    <property type="entry name" value="HPT domain"/>
    <property type="match status" value="1"/>
</dbReference>
<dbReference type="InterPro" id="IPR036641">
    <property type="entry name" value="HPT_dom_sf"/>
</dbReference>
<dbReference type="AlphaFoldDB" id="A0A3N0C7I9"/>
<dbReference type="Proteomes" id="UP000273807">
    <property type="component" value="Unassembled WGS sequence"/>
</dbReference>
<accession>A0A3N0C7I9</accession>
<dbReference type="RefSeq" id="WP_123253938.1">
    <property type="nucleotide sequence ID" value="NZ_RBED01000045.1"/>
</dbReference>
<dbReference type="GO" id="GO:0000160">
    <property type="term" value="P:phosphorelay signal transduction system"/>
    <property type="evidence" value="ECO:0007669"/>
    <property type="project" value="InterPro"/>
</dbReference>
<organism evidence="1 2">
    <name type="scientific">Arthrobacter oryzae</name>
    <dbReference type="NCBI Taxonomy" id="409290"/>
    <lineage>
        <taxon>Bacteria</taxon>
        <taxon>Bacillati</taxon>
        <taxon>Actinomycetota</taxon>
        <taxon>Actinomycetes</taxon>
        <taxon>Micrococcales</taxon>
        <taxon>Micrococcaceae</taxon>
        <taxon>Arthrobacter</taxon>
    </lineage>
</organism>